<reference evidence="1 5" key="2">
    <citation type="submission" date="2019-09" db="EMBL/GenBank/DDBJ databases">
        <authorList>
            <person name="Geng P."/>
            <person name="Wan X."/>
            <person name="Zhou G."/>
            <person name="Yuan Z."/>
            <person name="Hu X."/>
        </authorList>
    </citation>
    <scope>NUCLEOTIDE SEQUENCE [LARGE SCALE GENOMIC DNA]</scope>
    <source>
        <strain evidence="1 5">EFR-4</strain>
    </source>
</reference>
<dbReference type="RefSeq" id="WP_000038770.1">
    <property type="nucleotide sequence ID" value="NZ_CP040880.1"/>
</dbReference>
<protein>
    <submittedName>
        <fullName evidence="1">DNA packaging protein</fullName>
    </submittedName>
    <submittedName>
        <fullName evidence="2">Terminase family protein</fullName>
    </submittedName>
    <submittedName>
        <fullName evidence="3">Terminase-like family protein</fullName>
    </submittedName>
</protein>
<evidence type="ECO:0000313" key="3">
    <source>
        <dbReference type="EMBL" id="SME43553.1"/>
    </source>
</evidence>
<dbReference type="InterPro" id="IPR027417">
    <property type="entry name" value="P-loop_NTPase"/>
</dbReference>
<dbReference type="Pfam" id="PF03237">
    <property type="entry name" value="Terminase_6N"/>
    <property type="match status" value="1"/>
</dbReference>
<dbReference type="EMBL" id="JARPRV010000032">
    <property type="protein sequence ID" value="MDG0944778.1"/>
    <property type="molecule type" value="Genomic_DNA"/>
</dbReference>
<organism evidence="1 5">
    <name type="scientific">Bacillus paranthracis</name>
    <dbReference type="NCBI Taxonomy" id="2026186"/>
    <lineage>
        <taxon>Bacteria</taxon>
        <taxon>Bacillati</taxon>
        <taxon>Bacillota</taxon>
        <taxon>Bacilli</taxon>
        <taxon>Bacillales</taxon>
        <taxon>Bacillaceae</taxon>
        <taxon>Bacillus</taxon>
        <taxon>Bacillus cereus group</taxon>
    </lineage>
</organism>
<comment type="caution">
    <text evidence="1">The sequence shown here is derived from an EMBL/GenBank/DDBJ whole genome shotgun (WGS) entry which is preliminary data.</text>
</comment>
<sequence>MSKKLTTKEKLELINNDPVLWLKNFVKITTNTGDYIPFVVNDQQKKFINEMGRFNVIAKARQIGFSTMSLALCLWMAMNRPRTNYMIVSYKQESSTSLFDKLKMMYDDLPHDKFKFPKDTQNNRNQLKFDNGSSITLATAGGKDVGRGTTYEYILLSEFAFYENQDSILLSAEQALAKSKTSKLVIETTSNGFNSYQTLFMNAYKGESKYKAFFFPFYSSSYAKQFKDDYDEAEIWYKENNKGKRLTKDDLEQDEIFLHNQGATLKQLMWRRWKLLDMTLQQFYQEFPATPMESFISSGLNVFDQQKIVERLKYIKKPFLYRDVKIFIPDSIAKYIGKSLMIYELPVEGVRYYGGVDTASGSGGDYSTISILNADGEQVLSFYDNKIPVYEFAKLLDIIGKFYNYAFLTVERNSFGTPILERLRKEYEYMNLYKHKVFNQQSGKKQLQLGYQTTQVTKNVMITDLKEQFELEVIFINCQETLEQMQIFIETDGKTGNKKGNDKHDDGVIAMALAIQGIKQNKWYV</sequence>
<reference evidence="2 6" key="3">
    <citation type="submission" date="2023-03" db="EMBL/GenBank/DDBJ databases">
        <title>Genetic diversity of Bacillus cereus sensu lato isolates from Slovenia.</title>
        <authorList>
            <person name="Abdelli M."/>
        </authorList>
    </citation>
    <scope>NUCLEOTIDE SEQUENCE [LARGE SCALE GENOMIC DNA]</scope>
    <source>
        <strain evidence="2 6">SIBC61B</strain>
    </source>
</reference>
<evidence type="ECO:0000313" key="2">
    <source>
        <dbReference type="EMBL" id="MDG0944778.1"/>
    </source>
</evidence>
<proteinExistence type="predicted"/>
<evidence type="ECO:0000313" key="4">
    <source>
        <dbReference type="Proteomes" id="UP000194422"/>
    </source>
</evidence>
<reference evidence="3 4" key="1">
    <citation type="submission" date="2017-04" db="EMBL/GenBank/DDBJ databases">
        <authorList>
            <person name="Criscuolo A."/>
        </authorList>
    </citation>
    <scope>NUCLEOTIDE SEQUENCE [LARGE SCALE GENOMIC DNA]</scope>
    <source>
        <strain evidence="3">16-00174</strain>
    </source>
</reference>
<dbReference type="AlphaFoldDB" id="A0A5M9GTF9"/>
<dbReference type="Proteomes" id="UP000325411">
    <property type="component" value="Unassembled WGS sequence"/>
</dbReference>
<dbReference type="EMBL" id="VXCE01000008">
    <property type="protein sequence ID" value="KAA8477620.1"/>
    <property type="molecule type" value="Genomic_DNA"/>
</dbReference>
<evidence type="ECO:0000313" key="6">
    <source>
        <dbReference type="Proteomes" id="UP001221338"/>
    </source>
</evidence>
<dbReference type="Gene3D" id="3.30.420.240">
    <property type="match status" value="1"/>
</dbReference>
<keyword evidence="6" id="KW-1185">Reference proteome</keyword>
<name>A0A5M9GTF9_9BACI</name>
<dbReference type="Proteomes" id="UP001221338">
    <property type="component" value="Unassembled WGS sequence"/>
</dbReference>
<gene>
    <name evidence="3" type="ORF">BACERE00174_05449</name>
    <name evidence="1" type="ORF">FYW06_12980</name>
    <name evidence="2" type="ORF">P6U22_26965</name>
</gene>
<accession>A0A5M9GTF9</accession>
<evidence type="ECO:0000313" key="1">
    <source>
        <dbReference type="EMBL" id="KAA8477620.1"/>
    </source>
</evidence>
<evidence type="ECO:0000313" key="5">
    <source>
        <dbReference type="Proteomes" id="UP000325411"/>
    </source>
</evidence>
<dbReference type="Proteomes" id="UP000194422">
    <property type="component" value="Unassembled WGS sequence"/>
</dbReference>
<dbReference type="EMBL" id="FWYW01000093">
    <property type="protein sequence ID" value="SME43553.1"/>
    <property type="molecule type" value="Genomic_DNA"/>
</dbReference>
<dbReference type="Gene3D" id="3.40.50.300">
    <property type="entry name" value="P-loop containing nucleotide triphosphate hydrolases"/>
    <property type="match status" value="1"/>
</dbReference>